<reference evidence="3" key="3">
    <citation type="submission" date="2024-03" db="EMBL/GenBank/DDBJ databases">
        <title>The Genome Sequence of Enterococcus sp. DIV0238c.</title>
        <authorList>
            <consortium name="The Broad Institute Genomics Platform"/>
            <consortium name="The Broad Institute Microbial Omics Core"/>
            <consortium name="The Broad Institute Genomic Center for Infectious Diseases"/>
            <person name="Earl A."/>
            <person name="Manson A."/>
            <person name="Gilmore M."/>
            <person name="Schwartman J."/>
            <person name="Shea T."/>
            <person name="Abouelleil A."/>
            <person name="Cao P."/>
            <person name="Chapman S."/>
            <person name="Cusick C."/>
            <person name="Young S."/>
            <person name="Neafsey D."/>
            <person name="Nusbaum C."/>
            <person name="Birren B."/>
        </authorList>
    </citation>
    <scope>NUCLEOTIDE SEQUENCE</scope>
    <source>
        <strain evidence="3">9D6_DIV0238</strain>
    </source>
</reference>
<evidence type="ECO:0000313" key="3">
    <source>
        <dbReference type="EMBL" id="WYJ93971.1"/>
    </source>
</evidence>
<gene>
    <name evidence="3" type="ORF">A5889_001473</name>
    <name evidence="2" type="ORF">A5889_001605</name>
</gene>
<dbReference type="PROSITE" id="PS51257">
    <property type="entry name" value="PROKAR_LIPOPROTEIN"/>
    <property type="match status" value="1"/>
</dbReference>
<proteinExistence type="predicted"/>
<dbReference type="Proteomes" id="UP000196151">
    <property type="component" value="Chromosome"/>
</dbReference>
<dbReference type="AlphaFoldDB" id="A0A200J6M2"/>
<reference evidence="3" key="2">
    <citation type="submission" date="2017-05" db="EMBL/GenBank/DDBJ databases">
        <authorList>
            <consortium name="The Broad Institute Genomics Platform"/>
            <consortium name="The Broad Institute Genomic Center for Infectious Diseases"/>
            <person name="Earl A."/>
            <person name="Manson A."/>
            <person name="Schwartman J."/>
            <person name="Gilmore M."/>
            <person name="Abouelleil A."/>
            <person name="Cao P."/>
            <person name="Chapman S."/>
            <person name="Cusick C."/>
            <person name="Shea T."/>
            <person name="Young S."/>
            <person name="Neafsey D."/>
            <person name="Nusbaum C."/>
            <person name="Birren B."/>
        </authorList>
    </citation>
    <scope>NUCLEOTIDE SEQUENCE</scope>
    <source>
        <strain evidence="3">9D6_DIV0238</strain>
    </source>
</reference>
<feature type="compositionally biased region" description="Low complexity" evidence="1">
    <location>
        <begin position="45"/>
        <end position="92"/>
    </location>
</feature>
<keyword evidence="4" id="KW-1185">Reference proteome</keyword>
<name>A0A200J6M2_9ENTE</name>
<dbReference type="OrthoDB" id="9823814at2"/>
<sequence>MSERQLKNTWNKRWGIISVLSIAILGIAAGCQNQKVDQVTKETASSENSTVNSQSTTQTSSSSSSTSAESTSTLESSEQTSETTMAASETSAPVEEQASQPEIIENPVTEEEVTAFYSKYNRSDYARALELVTRLYGFDPESVEDQQYIHGNLMTIGQPVPNGEFPETSTGSVMGGMAGSLVYKGSPEYDDQMGTNFSGQYPENIFAKAY</sequence>
<evidence type="ECO:0000313" key="4">
    <source>
        <dbReference type="Proteomes" id="UP000196151"/>
    </source>
</evidence>
<feature type="region of interest" description="Disordered" evidence="1">
    <location>
        <begin position="43"/>
        <end position="107"/>
    </location>
</feature>
<organism evidence="2">
    <name type="scientific">Candidatus Enterococcus dunnyi</name>
    <dbReference type="NCBI Taxonomy" id="1834192"/>
    <lineage>
        <taxon>Bacteria</taxon>
        <taxon>Bacillati</taxon>
        <taxon>Bacillota</taxon>
        <taxon>Bacilli</taxon>
        <taxon>Lactobacillales</taxon>
        <taxon>Enterococcaceae</taxon>
        <taxon>Enterococcus</taxon>
    </lineage>
</organism>
<accession>A0A200J6M2</accession>
<reference evidence="2" key="1">
    <citation type="submission" date="2017-05" db="EMBL/GenBank/DDBJ databases">
        <title>The Genome Sequence of Enterococcus sp. 9D6_DIV0238.</title>
        <authorList>
            <consortium name="The Broad Institute Genomics Platform"/>
            <consortium name="The Broad Institute Genomic Center for Infectious Diseases"/>
            <person name="Earl A."/>
            <person name="Manson A."/>
            <person name="Schwartman J."/>
            <person name="Gilmore M."/>
            <person name="Abouelleil A."/>
            <person name="Cao P."/>
            <person name="Chapman S."/>
            <person name="Cusick C."/>
            <person name="Shea T."/>
            <person name="Young S."/>
            <person name="Neafsey D."/>
            <person name="Nusbaum C."/>
            <person name="Birren B."/>
        </authorList>
    </citation>
    <scope>NUCLEOTIDE SEQUENCE [LARGE SCALE GENOMIC DNA]</scope>
    <source>
        <strain evidence="2">9D6_DIV0238</strain>
    </source>
</reference>
<dbReference type="RefSeq" id="WP_087640730.1">
    <property type="nucleotide sequence ID" value="NZ_CP147246.1"/>
</dbReference>
<dbReference type="EMBL" id="CP147246">
    <property type="protein sequence ID" value="WYJ93971.1"/>
    <property type="molecule type" value="Genomic_DNA"/>
</dbReference>
<evidence type="ECO:0000313" key="2">
    <source>
        <dbReference type="EMBL" id="OUZ32896.1"/>
    </source>
</evidence>
<evidence type="ECO:0000256" key="1">
    <source>
        <dbReference type="SAM" id="MobiDB-lite"/>
    </source>
</evidence>
<dbReference type="EMBL" id="NIBQ01000002">
    <property type="protein sequence ID" value="OUZ32896.1"/>
    <property type="molecule type" value="Genomic_DNA"/>
</dbReference>
<protein>
    <submittedName>
        <fullName evidence="2">Uncharacterized protein</fullName>
    </submittedName>
</protein>